<accession>A0A6I3IWV8</accession>
<proteinExistence type="predicted"/>
<dbReference type="Pfam" id="PF00561">
    <property type="entry name" value="Abhydrolase_1"/>
    <property type="match status" value="1"/>
</dbReference>
<gene>
    <name evidence="2" type="ORF">GGQ22_00535</name>
</gene>
<protein>
    <submittedName>
        <fullName evidence="2">Alpha/beta fold hydrolase</fullName>
    </submittedName>
</protein>
<dbReference type="InterPro" id="IPR000073">
    <property type="entry name" value="AB_hydrolase_1"/>
</dbReference>
<dbReference type="SUPFAM" id="SSF53474">
    <property type="entry name" value="alpha/beta-Hydrolases"/>
    <property type="match status" value="1"/>
</dbReference>
<name>A0A6I3IWV8_9ACTN</name>
<dbReference type="GO" id="GO:0016020">
    <property type="term" value="C:membrane"/>
    <property type="evidence" value="ECO:0007669"/>
    <property type="project" value="TreeGrafter"/>
</dbReference>
<dbReference type="GO" id="GO:0016787">
    <property type="term" value="F:hydrolase activity"/>
    <property type="evidence" value="ECO:0007669"/>
    <property type="project" value="UniProtKB-KW"/>
</dbReference>
<sequence>MSAVPSYTTDPFFGLEDRWLETAPGELTHYHDVGEGAPVLFLHGSGTGVTAAANWWLNLPELSERMRCIAIDSIGYGQTVVAPGTEYGVRAWVQHAVRVLDALGIEKTWLVGNSLGGWLAFQMALDHPERVHGIVSMGTGGAKLTQALAAHANPVLTEEGVRRTLEMFVVDTSLVTDDLVALRYQSALNDTAGDRLAEVVAARDRDREALPLDFDALGRLDLPVLLVHGTDDVVIPVSRTWDLLRTIPGADAHVFGSCGHWSQVERAAEFNRVVGDWLAARLGSAERLPPDGQVAQVAQVGQVGLAGEHPRQ</sequence>
<dbReference type="EMBL" id="WLCI01000002">
    <property type="protein sequence ID" value="MTB93557.1"/>
    <property type="molecule type" value="Genomic_DNA"/>
</dbReference>
<comment type="caution">
    <text evidence="2">The sequence shown here is derived from an EMBL/GenBank/DDBJ whole genome shotgun (WGS) entry which is preliminary data.</text>
</comment>
<dbReference type="PRINTS" id="PR00111">
    <property type="entry name" value="ABHYDROLASE"/>
</dbReference>
<evidence type="ECO:0000313" key="3">
    <source>
        <dbReference type="Proteomes" id="UP000433406"/>
    </source>
</evidence>
<dbReference type="PANTHER" id="PTHR43798">
    <property type="entry name" value="MONOACYLGLYCEROL LIPASE"/>
    <property type="match status" value="1"/>
</dbReference>
<dbReference type="Proteomes" id="UP000433406">
    <property type="component" value="Unassembled WGS sequence"/>
</dbReference>
<keyword evidence="1 2" id="KW-0378">Hydrolase</keyword>
<evidence type="ECO:0000256" key="1">
    <source>
        <dbReference type="ARBA" id="ARBA00022801"/>
    </source>
</evidence>
<evidence type="ECO:0000313" key="2">
    <source>
        <dbReference type="EMBL" id="MTB93557.1"/>
    </source>
</evidence>
<dbReference type="Gene3D" id="3.40.50.1820">
    <property type="entry name" value="alpha/beta hydrolase"/>
    <property type="match status" value="1"/>
</dbReference>
<dbReference type="InterPro" id="IPR050266">
    <property type="entry name" value="AB_hydrolase_sf"/>
</dbReference>
<dbReference type="InterPro" id="IPR029058">
    <property type="entry name" value="AB_hydrolase_fold"/>
</dbReference>
<organism evidence="2 3">
    <name type="scientific">Nocardioides marmotae</name>
    <dbReference type="NCBI Taxonomy" id="2663857"/>
    <lineage>
        <taxon>Bacteria</taxon>
        <taxon>Bacillati</taxon>
        <taxon>Actinomycetota</taxon>
        <taxon>Actinomycetes</taxon>
        <taxon>Propionibacteriales</taxon>
        <taxon>Nocardioidaceae</taxon>
        <taxon>Nocardioides</taxon>
    </lineage>
</organism>
<reference evidence="2 3" key="1">
    <citation type="submission" date="2019-10" db="EMBL/GenBank/DDBJ databases">
        <title>Nocardioides novel species isolated from the excrement of Marmot.</title>
        <authorList>
            <person name="Zhang G."/>
        </authorList>
    </citation>
    <scope>NUCLEOTIDE SEQUENCE [LARGE SCALE GENOMIC DNA]</scope>
    <source>
        <strain evidence="3">zg-579</strain>
    </source>
</reference>
<dbReference type="RefSeq" id="WP_154613441.1">
    <property type="nucleotide sequence ID" value="NZ_CP053660.1"/>
</dbReference>
<dbReference type="PANTHER" id="PTHR43798:SF31">
    <property type="entry name" value="AB HYDROLASE SUPERFAMILY PROTEIN YCLE"/>
    <property type="match status" value="1"/>
</dbReference>
<dbReference type="AlphaFoldDB" id="A0A6I3IWV8"/>
<keyword evidence="3" id="KW-1185">Reference proteome</keyword>